<evidence type="ECO:0000256" key="8">
    <source>
        <dbReference type="ARBA" id="ARBA00023306"/>
    </source>
</evidence>
<evidence type="ECO:0000256" key="5">
    <source>
        <dbReference type="ARBA" id="ARBA00022692"/>
    </source>
</evidence>
<keyword evidence="7 9" id="KW-0472">Membrane</keyword>
<evidence type="ECO:0000256" key="4">
    <source>
        <dbReference type="ARBA" id="ARBA00022618"/>
    </source>
</evidence>
<dbReference type="GO" id="GO:0005886">
    <property type="term" value="C:plasma membrane"/>
    <property type="evidence" value="ECO:0007669"/>
    <property type="project" value="UniProtKB-SubCell"/>
</dbReference>
<gene>
    <name evidence="9" type="primary">ftsQ</name>
    <name evidence="11" type="ORF">DU478_04420</name>
</gene>
<comment type="subcellular location">
    <subcellularLocation>
        <location evidence="9">Cell inner membrane</location>
        <topology evidence="9">Single-pass type II membrane protein</topology>
    </subcellularLocation>
    <subcellularLocation>
        <location evidence="1">Membrane</location>
    </subcellularLocation>
    <text evidence="9">Localizes to the division septum.</text>
</comment>
<evidence type="ECO:0000256" key="1">
    <source>
        <dbReference type="ARBA" id="ARBA00004370"/>
    </source>
</evidence>
<comment type="function">
    <text evidence="9">Essential cell division protein.</text>
</comment>
<evidence type="ECO:0000256" key="6">
    <source>
        <dbReference type="ARBA" id="ARBA00022989"/>
    </source>
</evidence>
<keyword evidence="2 9" id="KW-1003">Cell membrane</keyword>
<proteinExistence type="inferred from homology"/>
<evidence type="ECO:0000256" key="7">
    <source>
        <dbReference type="ARBA" id="ARBA00023136"/>
    </source>
</evidence>
<name>A0A369TRD5_9RHOB</name>
<dbReference type="Proteomes" id="UP000253977">
    <property type="component" value="Unassembled WGS sequence"/>
</dbReference>
<dbReference type="HAMAP" id="MF_00911">
    <property type="entry name" value="FtsQ_subfam"/>
    <property type="match status" value="1"/>
</dbReference>
<evidence type="ECO:0000256" key="9">
    <source>
        <dbReference type="HAMAP-Rule" id="MF_00911"/>
    </source>
</evidence>
<keyword evidence="12" id="KW-1185">Reference proteome</keyword>
<dbReference type="OrthoDB" id="9783091at2"/>
<comment type="caution">
    <text evidence="11">The sequence shown here is derived from an EMBL/GenBank/DDBJ whole genome shotgun (WGS) entry which is preliminary data.</text>
</comment>
<reference evidence="11 12" key="1">
    <citation type="submission" date="2018-07" db="EMBL/GenBank/DDBJ databases">
        <title>Thalassococcus profundi sp. nov., a marine bacterium isolated from deep seawater of Okinawa Trough.</title>
        <authorList>
            <person name="Yu M."/>
        </authorList>
    </citation>
    <scope>NUCLEOTIDE SEQUENCE [LARGE SCALE GENOMIC DNA]</scope>
    <source>
        <strain evidence="11 12">WRAS1</strain>
    </source>
</reference>
<dbReference type="Gene3D" id="3.40.50.11690">
    <property type="entry name" value="Cell division protein FtsQ/DivIB"/>
    <property type="match status" value="1"/>
</dbReference>
<sequence length="308" mass="34300">MRRHLVRRDVRLDGGGCLVQQVSRPDPAPSKLRYRLQRVMLTPAYRLLLRVGLPFAVAFGGATWWFSIPENRDAFHGVIADARAAIEQRPEFMVKLMAVDGASESVSADIRTVLPVRFPVSSFDLDLDAMRAKVVALDAVESARLRIRQGGVLQVEVTERVPAALWRTSEGLLMLDKGGVYVGPATARGDYPDLPVIAGRGADGHVAEARALLEAARPLWPRLRGFVRVGARRWDVVLDRQQRIQLPEEGAVLALERAIAMDQAVDMLARDLATVDLRLPQRPTLRMNGHAVQEWWRITSIEVGNRTE</sequence>
<evidence type="ECO:0000259" key="10">
    <source>
        <dbReference type="PROSITE" id="PS51779"/>
    </source>
</evidence>
<protein>
    <recommendedName>
        <fullName evidence="9">Cell division protein FtsQ</fullName>
    </recommendedName>
</protein>
<feature type="transmembrane region" description="Helical" evidence="9">
    <location>
        <begin position="47"/>
        <end position="66"/>
    </location>
</feature>
<accession>A0A369TRD5</accession>
<dbReference type="PROSITE" id="PS51779">
    <property type="entry name" value="POTRA"/>
    <property type="match status" value="1"/>
</dbReference>
<keyword evidence="3 9" id="KW-0997">Cell inner membrane</keyword>
<keyword evidence="4 9" id="KW-0132">Cell division</keyword>
<dbReference type="GO" id="GO:0032153">
    <property type="term" value="C:cell division site"/>
    <property type="evidence" value="ECO:0007669"/>
    <property type="project" value="UniProtKB-UniRule"/>
</dbReference>
<dbReference type="GO" id="GO:0090529">
    <property type="term" value="P:cell septum assembly"/>
    <property type="evidence" value="ECO:0007669"/>
    <property type="project" value="InterPro"/>
</dbReference>
<keyword evidence="8 9" id="KW-0131">Cell cycle</keyword>
<dbReference type="InterPro" id="IPR045335">
    <property type="entry name" value="FtsQ_C_sf"/>
</dbReference>
<comment type="similarity">
    <text evidence="9">Belongs to the FtsQ/DivIB family. FtsQ subfamily.</text>
</comment>
<dbReference type="InterPro" id="IPR005548">
    <property type="entry name" value="Cell_div_FtsQ/DivIB_C"/>
</dbReference>
<evidence type="ECO:0000256" key="3">
    <source>
        <dbReference type="ARBA" id="ARBA00022519"/>
    </source>
</evidence>
<organism evidence="11 12">
    <name type="scientific">Thalassococcus profundi</name>
    <dbReference type="NCBI Taxonomy" id="2282382"/>
    <lineage>
        <taxon>Bacteria</taxon>
        <taxon>Pseudomonadati</taxon>
        <taxon>Pseudomonadota</taxon>
        <taxon>Alphaproteobacteria</taxon>
        <taxon>Rhodobacterales</taxon>
        <taxon>Roseobacteraceae</taxon>
        <taxon>Thalassococcus</taxon>
    </lineage>
</organism>
<dbReference type="InterPro" id="IPR026579">
    <property type="entry name" value="FtsQ"/>
</dbReference>
<dbReference type="AlphaFoldDB" id="A0A369TRD5"/>
<dbReference type="InterPro" id="IPR034746">
    <property type="entry name" value="POTRA"/>
</dbReference>
<evidence type="ECO:0000313" key="11">
    <source>
        <dbReference type="EMBL" id="RDD66995.1"/>
    </source>
</evidence>
<evidence type="ECO:0000256" key="2">
    <source>
        <dbReference type="ARBA" id="ARBA00022475"/>
    </source>
</evidence>
<keyword evidence="5 9" id="KW-0812">Transmembrane</keyword>
<dbReference type="PANTHER" id="PTHR35851">
    <property type="entry name" value="CELL DIVISION PROTEIN FTSQ"/>
    <property type="match status" value="1"/>
</dbReference>
<keyword evidence="6 9" id="KW-1133">Transmembrane helix</keyword>
<dbReference type="Pfam" id="PF03799">
    <property type="entry name" value="FtsQ_DivIB_C"/>
    <property type="match status" value="1"/>
</dbReference>
<evidence type="ECO:0000313" key="12">
    <source>
        <dbReference type="Proteomes" id="UP000253977"/>
    </source>
</evidence>
<dbReference type="PANTHER" id="PTHR35851:SF1">
    <property type="entry name" value="CELL DIVISION PROTEIN FTSQ"/>
    <property type="match status" value="1"/>
</dbReference>
<feature type="domain" description="POTRA" evidence="10">
    <location>
        <begin position="92"/>
        <end position="160"/>
    </location>
</feature>
<dbReference type="GO" id="GO:0043093">
    <property type="term" value="P:FtsZ-dependent cytokinesis"/>
    <property type="evidence" value="ECO:0007669"/>
    <property type="project" value="UniProtKB-UniRule"/>
</dbReference>
<dbReference type="EMBL" id="QPMK01000003">
    <property type="protein sequence ID" value="RDD66995.1"/>
    <property type="molecule type" value="Genomic_DNA"/>
</dbReference>